<protein>
    <submittedName>
        <fullName evidence="2">Mitochondrial protein AtMg01250</fullName>
    </submittedName>
</protein>
<gene>
    <name evidence="2" type="primary">LOC142178059</name>
</gene>
<reference evidence="1" key="1">
    <citation type="journal article" date="2014" name="Nat. Commun.">
        <title>The tobacco genome sequence and its comparison with those of tomato and potato.</title>
        <authorList>
            <person name="Sierro N."/>
            <person name="Battey J.N."/>
            <person name="Ouadi S."/>
            <person name="Bakaher N."/>
            <person name="Bovet L."/>
            <person name="Willig A."/>
            <person name="Goepfert S."/>
            <person name="Peitsch M.C."/>
            <person name="Ivanov N.V."/>
        </authorList>
    </citation>
    <scope>NUCLEOTIDE SEQUENCE [LARGE SCALE GENOMIC DNA]</scope>
</reference>
<evidence type="ECO:0000313" key="1">
    <source>
        <dbReference type="Proteomes" id="UP000790787"/>
    </source>
</evidence>
<dbReference type="RefSeq" id="XP_075103484.1">
    <property type="nucleotide sequence ID" value="XM_075247383.1"/>
</dbReference>
<evidence type="ECO:0000313" key="2">
    <source>
        <dbReference type="RefSeq" id="XP_075103484.1"/>
    </source>
</evidence>
<sequence length="123" mass="13816">MAGVWYSIIINGARTSFFTSTQGLKQGDPLSPSLFIIGAEVLSRSLNELNDFISFTPFSMDHRGTIINHLAYVDGIVIICRRNNITIRLIKKVIDKYEKASGQKVNNDKNFFIAPHICANRIN</sequence>
<keyword evidence="1" id="KW-1185">Reference proteome</keyword>
<reference evidence="2" key="2">
    <citation type="submission" date="2025-08" db="UniProtKB">
        <authorList>
            <consortium name="RefSeq"/>
        </authorList>
    </citation>
    <scope>IDENTIFICATION</scope>
    <source>
        <tissue evidence="2">Leaf</tissue>
    </source>
</reference>
<dbReference type="Proteomes" id="UP000790787">
    <property type="component" value="Chromosome 3"/>
</dbReference>
<proteinExistence type="predicted"/>
<accession>A0AC58U1X2</accession>
<name>A0AC58U1X2_TOBAC</name>
<organism evidence="1 2">
    <name type="scientific">Nicotiana tabacum</name>
    <name type="common">Common tobacco</name>
    <dbReference type="NCBI Taxonomy" id="4097"/>
    <lineage>
        <taxon>Eukaryota</taxon>
        <taxon>Viridiplantae</taxon>
        <taxon>Streptophyta</taxon>
        <taxon>Embryophyta</taxon>
        <taxon>Tracheophyta</taxon>
        <taxon>Spermatophyta</taxon>
        <taxon>Magnoliopsida</taxon>
        <taxon>eudicotyledons</taxon>
        <taxon>Gunneridae</taxon>
        <taxon>Pentapetalae</taxon>
        <taxon>asterids</taxon>
        <taxon>lamiids</taxon>
        <taxon>Solanales</taxon>
        <taxon>Solanaceae</taxon>
        <taxon>Nicotianoideae</taxon>
        <taxon>Nicotianeae</taxon>
        <taxon>Nicotiana</taxon>
    </lineage>
</organism>